<sequence>MERGVSFLWEHHRCVANEKKNDSASLRLRGFVSARAAERQAIATAVRNALDYEIKYNCSQEEQAYLKSTSETLFREKGGVRNTEVNVHS</sequence>
<dbReference type="Proteomes" id="UP000053660">
    <property type="component" value="Unassembled WGS sequence"/>
</dbReference>
<organism evidence="1 2">
    <name type="scientific">Oesophagostomum dentatum</name>
    <name type="common">Nodular worm</name>
    <dbReference type="NCBI Taxonomy" id="61180"/>
    <lineage>
        <taxon>Eukaryota</taxon>
        <taxon>Metazoa</taxon>
        <taxon>Ecdysozoa</taxon>
        <taxon>Nematoda</taxon>
        <taxon>Chromadorea</taxon>
        <taxon>Rhabditida</taxon>
        <taxon>Rhabditina</taxon>
        <taxon>Rhabditomorpha</taxon>
        <taxon>Strongyloidea</taxon>
        <taxon>Strongylidae</taxon>
        <taxon>Oesophagostomum</taxon>
    </lineage>
</organism>
<proteinExistence type="predicted"/>
<protein>
    <submittedName>
        <fullName evidence="1">Uncharacterized protein</fullName>
    </submittedName>
</protein>
<evidence type="ECO:0000313" key="2">
    <source>
        <dbReference type="Proteomes" id="UP000053660"/>
    </source>
</evidence>
<keyword evidence="2" id="KW-1185">Reference proteome</keyword>
<accession>A0A0B1SUT2</accession>
<reference evidence="1 2" key="1">
    <citation type="submission" date="2014-03" db="EMBL/GenBank/DDBJ databases">
        <title>Draft genome of the hookworm Oesophagostomum dentatum.</title>
        <authorList>
            <person name="Mitreva M."/>
        </authorList>
    </citation>
    <scope>NUCLEOTIDE SEQUENCE [LARGE SCALE GENOMIC DNA]</scope>
    <source>
        <strain evidence="1 2">OD-Hann</strain>
    </source>
</reference>
<dbReference type="EMBL" id="KN558926">
    <property type="protein sequence ID" value="KHJ86975.1"/>
    <property type="molecule type" value="Genomic_DNA"/>
</dbReference>
<dbReference type="AlphaFoldDB" id="A0A0B1SUT2"/>
<evidence type="ECO:0000313" key="1">
    <source>
        <dbReference type="EMBL" id="KHJ86975.1"/>
    </source>
</evidence>
<name>A0A0B1SUT2_OESDE</name>
<gene>
    <name evidence="1" type="ORF">OESDEN_13260</name>
</gene>